<organism evidence="2">
    <name type="scientific">Rhipicephalus appendiculatus</name>
    <name type="common">Brown ear tick</name>
    <dbReference type="NCBI Taxonomy" id="34631"/>
    <lineage>
        <taxon>Eukaryota</taxon>
        <taxon>Metazoa</taxon>
        <taxon>Ecdysozoa</taxon>
        <taxon>Arthropoda</taxon>
        <taxon>Chelicerata</taxon>
        <taxon>Arachnida</taxon>
        <taxon>Acari</taxon>
        <taxon>Parasitiformes</taxon>
        <taxon>Ixodida</taxon>
        <taxon>Ixodoidea</taxon>
        <taxon>Ixodidae</taxon>
        <taxon>Rhipicephalinae</taxon>
        <taxon>Rhipicephalus</taxon>
        <taxon>Rhipicephalus</taxon>
    </lineage>
</organism>
<protein>
    <recommendedName>
        <fullName evidence="3">Secreted protein</fullName>
    </recommendedName>
</protein>
<dbReference type="AlphaFoldDB" id="A0A131YGT5"/>
<keyword evidence="1" id="KW-0732">Signal</keyword>
<dbReference type="EMBL" id="GEDV01010857">
    <property type="protein sequence ID" value="JAP77700.1"/>
    <property type="molecule type" value="Transcribed_RNA"/>
</dbReference>
<evidence type="ECO:0000256" key="1">
    <source>
        <dbReference type="SAM" id="SignalP"/>
    </source>
</evidence>
<accession>A0A131YGT5</accession>
<evidence type="ECO:0000313" key="2">
    <source>
        <dbReference type="EMBL" id="JAP77700.1"/>
    </source>
</evidence>
<name>A0A131YGT5_RHIAP</name>
<reference evidence="2" key="1">
    <citation type="journal article" date="2016" name="Ticks Tick Borne Dis.">
        <title>De novo assembly and annotation of the salivary gland transcriptome of Rhipicephalus appendiculatus male and female ticks during blood feeding.</title>
        <authorList>
            <person name="de Castro M.H."/>
            <person name="de Klerk D."/>
            <person name="Pienaar R."/>
            <person name="Latif A.A."/>
            <person name="Rees D.J."/>
            <person name="Mans B.J."/>
        </authorList>
    </citation>
    <scope>NUCLEOTIDE SEQUENCE</scope>
    <source>
        <tissue evidence="2">Salivary glands</tissue>
    </source>
</reference>
<feature type="chain" id="PRO_5007285208" description="Secreted protein" evidence="1">
    <location>
        <begin position="17"/>
        <end position="82"/>
    </location>
</feature>
<proteinExistence type="predicted"/>
<feature type="signal peptide" evidence="1">
    <location>
        <begin position="1"/>
        <end position="16"/>
    </location>
</feature>
<sequence length="82" mass="9902">MCWWRFSFFKYRCCILKVLLWRAVTKRQRMSNQLHLPTSGCGHVRRWKSRSWKLHAAHVVSILQRLPRLVVPQLAKSNKKDK</sequence>
<evidence type="ECO:0008006" key="3">
    <source>
        <dbReference type="Google" id="ProtNLM"/>
    </source>
</evidence>